<evidence type="ECO:0000313" key="17">
    <source>
        <dbReference type="Proteomes" id="UP000295070"/>
    </source>
</evidence>
<evidence type="ECO:0000313" key="16">
    <source>
        <dbReference type="EMBL" id="TDG99059.1"/>
    </source>
</evidence>
<evidence type="ECO:0000256" key="5">
    <source>
        <dbReference type="ARBA" id="ARBA00022553"/>
    </source>
</evidence>
<keyword evidence="9 14" id="KW-0694">RNA-binding</keyword>
<feature type="domain" description="RRM" evidence="15">
    <location>
        <begin position="72"/>
        <end position="146"/>
    </location>
</feature>
<keyword evidence="3" id="KW-0678">Repressor</keyword>
<dbReference type="STRING" id="8167.A0A484C506"/>
<evidence type="ECO:0000256" key="3">
    <source>
        <dbReference type="ARBA" id="ARBA00022491"/>
    </source>
</evidence>
<dbReference type="FunFam" id="3.30.70.330:FF:000162">
    <property type="entry name" value="polypyrimidine tract-binding protein 1 isoform X2"/>
    <property type="match status" value="1"/>
</dbReference>
<dbReference type="PROSITE" id="PS50102">
    <property type="entry name" value="RRM"/>
    <property type="match status" value="4"/>
</dbReference>
<keyword evidence="11" id="KW-0010">Activator</keyword>
<comment type="caution">
    <text evidence="16">The sequence shown here is derived from an EMBL/GenBank/DDBJ whole genome shotgun (WGS) entry which is preliminary data.</text>
</comment>
<keyword evidence="12" id="KW-0508">mRNA splicing</keyword>
<gene>
    <name evidence="16" type="ORF">EPR50_G00206950</name>
</gene>
<name>A0A484C506_PERFV</name>
<evidence type="ECO:0000256" key="9">
    <source>
        <dbReference type="ARBA" id="ARBA00022884"/>
    </source>
</evidence>
<evidence type="ECO:0000256" key="4">
    <source>
        <dbReference type="ARBA" id="ARBA00022499"/>
    </source>
</evidence>
<dbReference type="GO" id="GO:0006397">
    <property type="term" value="P:mRNA processing"/>
    <property type="evidence" value="ECO:0007669"/>
    <property type="project" value="UniProtKB-KW"/>
</dbReference>
<evidence type="ECO:0000259" key="15">
    <source>
        <dbReference type="PROSITE" id="PS50102"/>
    </source>
</evidence>
<dbReference type="GO" id="GO:0003723">
    <property type="term" value="F:RNA binding"/>
    <property type="evidence" value="ECO:0007669"/>
    <property type="project" value="UniProtKB-UniRule"/>
</dbReference>
<evidence type="ECO:0000256" key="2">
    <source>
        <dbReference type="ARBA" id="ARBA00019540"/>
    </source>
</evidence>
<comment type="subcellular location">
    <subcellularLocation>
        <location evidence="1">Nucleus</location>
    </subcellularLocation>
</comment>
<evidence type="ECO:0000256" key="14">
    <source>
        <dbReference type="PROSITE-ProRule" id="PRU00176"/>
    </source>
</evidence>
<dbReference type="CDD" id="cd12693">
    <property type="entry name" value="RRM2_PTBP1_like"/>
    <property type="match status" value="1"/>
</dbReference>
<feature type="domain" description="RRM" evidence="15">
    <location>
        <begin position="386"/>
        <end position="460"/>
    </location>
</feature>
<reference evidence="16 17" key="1">
    <citation type="submission" date="2019-01" db="EMBL/GenBank/DDBJ databases">
        <title>A chromosome-scale genome assembly of the yellow perch, Perca flavescens.</title>
        <authorList>
            <person name="Feron R."/>
            <person name="Morvezen R."/>
            <person name="Bestin A."/>
            <person name="Haffray P."/>
            <person name="Klopp C."/>
            <person name="Zahm M."/>
            <person name="Cabau C."/>
            <person name="Roques C."/>
            <person name="Donnadieu C."/>
            <person name="Bouchez O."/>
            <person name="Christie M."/>
            <person name="Larson W."/>
            <person name="Guiguen Y."/>
        </authorList>
    </citation>
    <scope>NUCLEOTIDE SEQUENCE [LARGE SCALE GENOMIC DNA]</scope>
    <source>
        <strain evidence="16">YP-PL-M2</strain>
        <tissue evidence="16">Blood</tissue>
    </source>
</reference>
<feature type="domain" description="RRM" evidence="15">
    <location>
        <begin position="197"/>
        <end position="273"/>
    </location>
</feature>
<keyword evidence="8" id="KW-0832">Ubl conjugation</keyword>
<accession>A0A484C506</accession>
<evidence type="ECO:0000256" key="12">
    <source>
        <dbReference type="ARBA" id="ARBA00023187"/>
    </source>
</evidence>
<dbReference type="FunFam" id="3.30.70.330:FF:000018">
    <property type="entry name" value="Polypyrimidine tract-binding protein 2 isoform 1"/>
    <property type="match status" value="1"/>
</dbReference>
<dbReference type="NCBIfam" id="TIGR01649">
    <property type="entry name" value="hnRNP-L_PTB"/>
    <property type="match status" value="1"/>
</dbReference>
<dbReference type="SMART" id="SM00360">
    <property type="entry name" value="RRM"/>
    <property type="match status" value="4"/>
</dbReference>
<dbReference type="Pfam" id="PF13893">
    <property type="entry name" value="RRM_5"/>
    <property type="match status" value="1"/>
</dbReference>
<dbReference type="GO" id="GO:0008380">
    <property type="term" value="P:RNA splicing"/>
    <property type="evidence" value="ECO:0007669"/>
    <property type="project" value="UniProtKB-KW"/>
</dbReference>
<evidence type="ECO:0000256" key="10">
    <source>
        <dbReference type="ARBA" id="ARBA00022990"/>
    </source>
</evidence>
<dbReference type="PANTHER" id="PTHR15592">
    <property type="entry name" value="MATRIN 3/NUCLEAR PROTEIN 220-RELATED"/>
    <property type="match status" value="1"/>
</dbReference>
<dbReference type="Proteomes" id="UP000295070">
    <property type="component" value="Chromosome 20"/>
</dbReference>
<protein>
    <recommendedName>
        <fullName evidence="2">Polypyrimidine tract-binding protein 1</fullName>
    </recommendedName>
</protein>
<dbReference type="InterPro" id="IPR012677">
    <property type="entry name" value="Nucleotide-bd_a/b_plait_sf"/>
</dbReference>
<keyword evidence="6" id="KW-0507">mRNA processing</keyword>
<dbReference type="FunFam" id="3.30.70.330:FF:000032">
    <property type="entry name" value="Polypyrimidine tract-binding protein 2 isoform 1"/>
    <property type="match status" value="1"/>
</dbReference>
<dbReference type="InterPro" id="IPR055204">
    <property type="entry name" value="HNRNPL_RRM"/>
</dbReference>
<dbReference type="AlphaFoldDB" id="A0A484C506"/>
<keyword evidence="13" id="KW-0539">Nucleus</keyword>
<evidence type="ECO:0000256" key="13">
    <source>
        <dbReference type="ARBA" id="ARBA00023242"/>
    </source>
</evidence>
<dbReference type="GO" id="GO:0005634">
    <property type="term" value="C:nucleus"/>
    <property type="evidence" value="ECO:0007669"/>
    <property type="project" value="UniProtKB-SubCell"/>
</dbReference>
<proteinExistence type="predicted"/>
<dbReference type="Pfam" id="PF22976">
    <property type="entry name" value="RRM_10"/>
    <property type="match status" value="1"/>
</dbReference>
<dbReference type="InterPro" id="IPR006536">
    <property type="entry name" value="HnRNP-L/PTB"/>
</dbReference>
<dbReference type="GO" id="GO:0010629">
    <property type="term" value="P:negative regulation of gene expression"/>
    <property type="evidence" value="ECO:0007669"/>
    <property type="project" value="UniProtKB-ARBA"/>
</dbReference>
<keyword evidence="5" id="KW-0597">Phosphoprotein</keyword>
<keyword evidence="17" id="KW-1185">Reference proteome</keyword>
<evidence type="ECO:0000256" key="11">
    <source>
        <dbReference type="ARBA" id="ARBA00023159"/>
    </source>
</evidence>
<evidence type="ECO:0000256" key="8">
    <source>
        <dbReference type="ARBA" id="ARBA00022843"/>
    </source>
</evidence>
<evidence type="ECO:0000256" key="6">
    <source>
        <dbReference type="ARBA" id="ARBA00022664"/>
    </source>
</evidence>
<dbReference type="GO" id="GO:1903312">
    <property type="term" value="P:negative regulation of mRNA metabolic process"/>
    <property type="evidence" value="ECO:0007669"/>
    <property type="project" value="UniProtKB-ARBA"/>
</dbReference>
<dbReference type="InterPro" id="IPR021790">
    <property type="entry name" value="PTBP1-like_RRM2"/>
</dbReference>
<evidence type="ECO:0000256" key="1">
    <source>
        <dbReference type="ARBA" id="ARBA00004123"/>
    </source>
</evidence>
<dbReference type="InterPro" id="IPR000504">
    <property type="entry name" value="RRM_dom"/>
</dbReference>
<sequence length="580" mass="62855">MDGRLDADLYPLGSGYVPEIEGVHDISVGTKRGSDELFSSCISNGPYIMNAANGNDSKKFKGDVRSPGVPSRVVHVRKLPNDINEAEVIGLGLPFGKVTNLLMLKGKNQAFLELNSEECAQTMVSYYSSVTPVIRNHPIYMQYSTHKELKTDNSPNQVRAQAALQAVNALHGGGMASMAIPADPASMGGAGSQSPVLRVIVENLFYPVTLDVLHQIFSKFGTVLKIITFTKNNQFQALIQYADGLTAQHSKLSLDGQNIYNACCTLRISFSKLTSLNVKYNNDKSRDYTRPDLPNADSQPSIDHQTMAAFAAPGLISASPYGGAHAFPPTFAIQQASGQYYTVQGLSMPGMPSLASLGVGHGGMAAAAAAASRLGLSGLTTSGGHHVLLVSNLNPESVTPHCLFILFGVYGDVMRVKILFNKKENALIQMSDSTQAQLAMSHLNGQRLHGRAMRVTSSKHTTVQLPREGHEDQGLTKDYSNSPLHRFKKPGSKNYSNIFPPSATLHLSNIPPSVVEDDLRRLFASSGATVKAFKFFQKDRKMALIQMGSVEEAIESLIEFHNHDLGENHHLRVSFSKSTI</sequence>
<dbReference type="EMBL" id="SCKG01000020">
    <property type="protein sequence ID" value="TDG99059.1"/>
    <property type="molecule type" value="Genomic_DNA"/>
</dbReference>
<dbReference type="InterPro" id="IPR035979">
    <property type="entry name" value="RBD_domain_sf"/>
</dbReference>
<dbReference type="Pfam" id="PF11835">
    <property type="entry name" value="RRM_8"/>
    <property type="match status" value="1"/>
</dbReference>
<dbReference type="Gene3D" id="3.30.70.330">
    <property type="match status" value="4"/>
</dbReference>
<evidence type="ECO:0000256" key="7">
    <source>
        <dbReference type="ARBA" id="ARBA00022737"/>
    </source>
</evidence>
<dbReference type="SUPFAM" id="SSF54928">
    <property type="entry name" value="RNA-binding domain, RBD"/>
    <property type="match status" value="4"/>
</dbReference>
<keyword evidence="7" id="KW-0677">Repeat</keyword>
<feature type="domain" description="RRM" evidence="15">
    <location>
        <begin position="503"/>
        <end position="578"/>
    </location>
</feature>
<keyword evidence="10" id="KW-0007">Acetylation</keyword>
<dbReference type="FunFam" id="3.30.70.330:FF:000036">
    <property type="entry name" value="polypyrimidine tract-binding protein 1 isoform X2"/>
    <property type="match status" value="1"/>
</dbReference>
<keyword evidence="4" id="KW-1017">Isopeptide bond</keyword>
<organism evidence="16 17">
    <name type="scientific">Perca flavescens</name>
    <name type="common">American yellow perch</name>
    <name type="synonym">Morone flavescens</name>
    <dbReference type="NCBI Taxonomy" id="8167"/>
    <lineage>
        <taxon>Eukaryota</taxon>
        <taxon>Metazoa</taxon>
        <taxon>Chordata</taxon>
        <taxon>Craniata</taxon>
        <taxon>Vertebrata</taxon>
        <taxon>Euteleostomi</taxon>
        <taxon>Actinopterygii</taxon>
        <taxon>Neopterygii</taxon>
        <taxon>Teleostei</taxon>
        <taxon>Neoteleostei</taxon>
        <taxon>Acanthomorphata</taxon>
        <taxon>Eupercaria</taxon>
        <taxon>Perciformes</taxon>
        <taxon>Percoidei</taxon>
        <taxon>Percidae</taxon>
        <taxon>Percinae</taxon>
        <taxon>Perca</taxon>
    </lineage>
</organism>